<dbReference type="SMART" id="SM00450">
    <property type="entry name" value="RHOD"/>
    <property type="match status" value="1"/>
</dbReference>
<dbReference type="PROSITE" id="PS50206">
    <property type="entry name" value="RHODANESE_3"/>
    <property type="match status" value="1"/>
</dbReference>
<dbReference type="GO" id="GO:0008233">
    <property type="term" value="F:peptidase activity"/>
    <property type="evidence" value="ECO:0007669"/>
    <property type="project" value="UniProtKB-KW"/>
</dbReference>
<reference evidence="3 4" key="1">
    <citation type="submission" date="2016-10" db="EMBL/GenBank/DDBJ databases">
        <authorList>
            <person name="de Groot N.N."/>
        </authorList>
    </citation>
    <scope>NUCLEOTIDE SEQUENCE [LARGE SCALE GENOMIC DNA]</scope>
    <source>
        <strain evidence="3 4">D31d</strain>
    </source>
</reference>
<dbReference type="PANTHER" id="PTHR43031">
    <property type="entry name" value="FAD-DEPENDENT OXIDOREDUCTASE"/>
    <property type="match status" value="1"/>
</dbReference>
<dbReference type="InterPro" id="IPR001763">
    <property type="entry name" value="Rhodanese-like_dom"/>
</dbReference>
<keyword evidence="3" id="KW-0645">Protease</keyword>
<dbReference type="AlphaFoldDB" id="A0A1H3YD35"/>
<dbReference type="RefSeq" id="WP_074760159.1">
    <property type="nucleotide sequence ID" value="NZ_FNRF01000001.1"/>
</dbReference>
<sequence>MKKLFLSMMLMAAGILGWAQNANNAFKSIDVDEFQKTLENCANDCVLVDVRTPEEFNAEHLKGAINIDVKDSLNFMKKATDMLPKEKTIMVYCRTGHRSSIAAGKLATEGYKVLNLKGGITAWKEAEKETVK</sequence>
<feature type="chain" id="PRO_5010260039" evidence="1">
    <location>
        <begin position="22"/>
        <end position="132"/>
    </location>
</feature>
<organism evidence="3 4">
    <name type="scientific">Xylanibacter ruminicola</name>
    <name type="common">Prevotella ruminicola</name>
    <dbReference type="NCBI Taxonomy" id="839"/>
    <lineage>
        <taxon>Bacteria</taxon>
        <taxon>Pseudomonadati</taxon>
        <taxon>Bacteroidota</taxon>
        <taxon>Bacteroidia</taxon>
        <taxon>Bacteroidales</taxon>
        <taxon>Prevotellaceae</taxon>
        <taxon>Xylanibacter</taxon>
    </lineage>
</organism>
<evidence type="ECO:0000259" key="2">
    <source>
        <dbReference type="PROSITE" id="PS50206"/>
    </source>
</evidence>
<feature type="domain" description="Rhodanese" evidence="2">
    <location>
        <begin position="41"/>
        <end position="132"/>
    </location>
</feature>
<dbReference type="CDD" id="cd00158">
    <property type="entry name" value="RHOD"/>
    <property type="match status" value="1"/>
</dbReference>
<feature type="signal peptide" evidence="1">
    <location>
        <begin position="1"/>
        <end position="21"/>
    </location>
</feature>
<protein>
    <submittedName>
        <fullName evidence="3">Carboxyl-terminal processing protease</fullName>
    </submittedName>
</protein>
<dbReference type="InterPro" id="IPR036873">
    <property type="entry name" value="Rhodanese-like_dom_sf"/>
</dbReference>
<dbReference type="SUPFAM" id="SSF52821">
    <property type="entry name" value="Rhodanese/Cell cycle control phosphatase"/>
    <property type="match status" value="1"/>
</dbReference>
<gene>
    <name evidence="3" type="ORF">SAMN05216462_0584</name>
</gene>
<keyword evidence="1" id="KW-0732">Signal</keyword>
<keyword evidence="3" id="KW-0378">Hydrolase</keyword>
<dbReference type="PANTHER" id="PTHR43031:SF1">
    <property type="entry name" value="PYRIDINE NUCLEOTIDE-DISULPHIDE OXIDOREDUCTASE"/>
    <property type="match status" value="1"/>
</dbReference>
<dbReference type="Proteomes" id="UP000182257">
    <property type="component" value="Unassembled WGS sequence"/>
</dbReference>
<dbReference type="GO" id="GO:0006508">
    <property type="term" value="P:proteolysis"/>
    <property type="evidence" value="ECO:0007669"/>
    <property type="project" value="UniProtKB-KW"/>
</dbReference>
<evidence type="ECO:0000313" key="3">
    <source>
        <dbReference type="EMBL" id="SEA08944.1"/>
    </source>
</evidence>
<name>A0A1H3YD35_XYLRU</name>
<accession>A0A1H3YD35</accession>
<dbReference type="EMBL" id="FNRF01000001">
    <property type="protein sequence ID" value="SEA08944.1"/>
    <property type="molecule type" value="Genomic_DNA"/>
</dbReference>
<dbReference type="InterPro" id="IPR050229">
    <property type="entry name" value="GlpE_sulfurtransferase"/>
</dbReference>
<evidence type="ECO:0000313" key="4">
    <source>
        <dbReference type="Proteomes" id="UP000182257"/>
    </source>
</evidence>
<dbReference type="Pfam" id="PF00581">
    <property type="entry name" value="Rhodanese"/>
    <property type="match status" value="1"/>
</dbReference>
<proteinExistence type="predicted"/>
<evidence type="ECO:0000256" key="1">
    <source>
        <dbReference type="SAM" id="SignalP"/>
    </source>
</evidence>
<dbReference type="OrthoDB" id="1450994at2"/>
<dbReference type="Gene3D" id="3.40.250.10">
    <property type="entry name" value="Rhodanese-like domain"/>
    <property type="match status" value="1"/>
</dbReference>